<evidence type="ECO:0000256" key="10">
    <source>
        <dbReference type="ARBA" id="ARBA00081262"/>
    </source>
</evidence>
<keyword evidence="5 14" id="KW-1133">Transmembrane helix</keyword>
<keyword evidence="7" id="KW-0325">Glycoprotein</keyword>
<keyword evidence="17" id="KW-1185">Reference proteome</keyword>
<feature type="domain" description="Phosphatidic acid phosphatase type 2/haloperoxidase" evidence="15">
    <location>
        <begin position="412"/>
        <end position="563"/>
    </location>
</feature>
<dbReference type="AlphaFoldDB" id="S7MMD4"/>
<feature type="transmembrane region" description="Helical" evidence="14">
    <location>
        <begin position="408"/>
        <end position="428"/>
    </location>
</feature>
<keyword evidence="12" id="KW-0175">Coiled coil</keyword>
<evidence type="ECO:0000256" key="9">
    <source>
        <dbReference type="ARBA" id="ARBA00079139"/>
    </source>
</evidence>
<dbReference type="PANTHER" id="PTHR34533">
    <property type="entry name" value="TRANSMEMBRANE PROTEIN CCDC163"/>
    <property type="match status" value="1"/>
</dbReference>
<protein>
    <recommendedName>
        <fullName evidence="8">Phospholipid phosphatase-related protein type 2</fullName>
    </recommendedName>
    <alternativeName>
        <fullName evidence="9">Inactive phospholipid phosphatase PLPPR2</fullName>
    </alternativeName>
    <alternativeName>
        <fullName evidence="10">Lipid phosphate phosphatase-related protein type 2</fullName>
    </alternativeName>
    <alternativeName>
        <fullName evidence="11">Plasticity-related gene 4 protein</fullName>
    </alternativeName>
</protein>
<dbReference type="Pfam" id="PF01569">
    <property type="entry name" value="PAP2"/>
    <property type="match status" value="1"/>
</dbReference>
<proteinExistence type="inferred from homology"/>
<evidence type="ECO:0000256" key="7">
    <source>
        <dbReference type="ARBA" id="ARBA00023180"/>
    </source>
</evidence>
<dbReference type="InterPro" id="IPR036938">
    <property type="entry name" value="PAP2/HPO_sf"/>
</dbReference>
<evidence type="ECO:0000256" key="12">
    <source>
        <dbReference type="SAM" id="Coils"/>
    </source>
</evidence>
<comment type="subcellular location">
    <subcellularLocation>
        <location evidence="1">Membrane</location>
        <topology evidence="1">Multi-pass membrane protein</topology>
    </subcellularLocation>
</comment>
<organism evidence="16 17">
    <name type="scientific">Myotis brandtii</name>
    <name type="common">Brandt's bat</name>
    <dbReference type="NCBI Taxonomy" id="109478"/>
    <lineage>
        <taxon>Eukaryota</taxon>
        <taxon>Metazoa</taxon>
        <taxon>Chordata</taxon>
        <taxon>Craniata</taxon>
        <taxon>Vertebrata</taxon>
        <taxon>Euteleostomi</taxon>
        <taxon>Mammalia</taxon>
        <taxon>Eutheria</taxon>
        <taxon>Laurasiatheria</taxon>
        <taxon>Chiroptera</taxon>
        <taxon>Yangochiroptera</taxon>
        <taxon>Vespertilionidae</taxon>
        <taxon>Myotis</taxon>
    </lineage>
</organism>
<reference evidence="16 17" key="1">
    <citation type="journal article" date="2013" name="Nat. Commun.">
        <title>Genome analysis reveals insights into physiology and longevity of the Brandt's bat Myotis brandtii.</title>
        <authorList>
            <person name="Seim I."/>
            <person name="Fang X."/>
            <person name="Xiong Z."/>
            <person name="Lobanov A.V."/>
            <person name="Huang Z."/>
            <person name="Ma S."/>
            <person name="Feng Y."/>
            <person name="Turanov A.A."/>
            <person name="Zhu Y."/>
            <person name="Lenz T.L."/>
            <person name="Gerashchenko M.V."/>
            <person name="Fan D."/>
            <person name="Hee Yim S."/>
            <person name="Yao X."/>
            <person name="Jordan D."/>
            <person name="Xiong Y."/>
            <person name="Ma Y."/>
            <person name="Lyapunov A.N."/>
            <person name="Chen G."/>
            <person name="Kulakova O.I."/>
            <person name="Sun Y."/>
            <person name="Lee S.G."/>
            <person name="Bronson R.T."/>
            <person name="Moskalev A.A."/>
            <person name="Sunyaev S.R."/>
            <person name="Zhang G."/>
            <person name="Krogh A."/>
            <person name="Wang J."/>
            <person name="Gladyshev V.N."/>
        </authorList>
    </citation>
    <scope>NUCLEOTIDE SEQUENCE [LARGE SCALE GENOMIC DNA]</scope>
</reference>
<evidence type="ECO:0000256" key="5">
    <source>
        <dbReference type="ARBA" id="ARBA00022989"/>
    </source>
</evidence>
<dbReference type="SUPFAM" id="SSF48317">
    <property type="entry name" value="Acid phosphatase/Vanadium-dependent haloperoxidase"/>
    <property type="match status" value="1"/>
</dbReference>
<evidence type="ECO:0000256" key="2">
    <source>
        <dbReference type="ARBA" id="ARBA00008816"/>
    </source>
</evidence>
<evidence type="ECO:0000256" key="13">
    <source>
        <dbReference type="SAM" id="MobiDB-lite"/>
    </source>
</evidence>
<dbReference type="InterPro" id="IPR000326">
    <property type="entry name" value="PAP2/HPO"/>
</dbReference>
<feature type="transmembrane region" description="Helical" evidence="14">
    <location>
        <begin position="517"/>
        <end position="536"/>
    </location>
</feature>
<evidence type="ECO:0000256" key="4">
    <source>
        <dbReference type="ARBA" id="ARBA00022692"/>
    </source>
</evidence>
<feature type="transmembrane region" description="Helical" evidence="14">
    <location>
        <begin position="294"/>
        <end position="316"/>
    </location>
</feature>
<feature type="compositionally biased region" description="Pro residues" evidence="13">
    <location>
        <begin position="659"/>
        <end position="684"/>
    </location>
</feature>
<gene>
    <name evidence="16" type="ORF">D623_10003863</name>
</gene>
<feature type="coiled-coil region" evidence="12">
    <location>
        <begin position="7"/>
        <end position="34"/>
    </location>
</feature>
<dbReference type="SMART" id="SM00014">
    <property type="entry name" value="acidPPc"/>
    <property type="match status" value="1"/>
</dbReference>
<dbReference type="CDD" id="cd03384">
    <property type="entry name" value="PAP2_wunen"/>
    <property type="match status" value="1"/>
</dbReference>
<feature type="transmembrane region" description="Helical" evidence="14">
    <location>
        <begin position="259"/>
        <end position="282"/>
    </location>
</feature>
<evidence type="ECO:0000313" key="16">
    <source>
        <dbReference type="EMBL" id="EPQ04690.1"/>
    </source>
</evidence>
<evidence type="ECO:0000313" key="17">
    <source>
        <dbReference type="Proteomes" id="UP000052978"/>
    </source>
</evidence>
<dbReference type="EMBL" id="KE161628">
    <property type="protein sequence ID" value="EPQ04690.1"/>
    <property type="molecule type" value="Genomic_DNA"/>
</dbReference>
<name>S7MMD4_MYOBR</name>
<dbReference type="eggNOG" id="KOG3030">
    <property type="taxonomic scope" value="Eukaryota"/>
</dbReference>
<feature type="region of interest" description="Disordered" evidence="13">
    <location>
        <begin position="601"/>
        <end position="625"/>
    </location>
</feature>
<evidence type="ECO:0000256" key="11">
    <source>
        <dbReference type="ARBA" id="ARBA00082653"/>
    </source>
</evidence>
<evidence type="ECO:0000256" key="1">
    <source>
        <dbReference type="ARBA" id="ARBA00004141"/>
    </source>
</evidence>
<feature type="transmembrane region" description="Helical" evidence="14">
    <location>
        <begin position="491"/>
        <end position="510"/>
    </location>
</feature>
<evidence type="ECO:0000256" key="8">
    <source>
        <dbReference type="ARBA" id="ARBA00069375"/>
    </source>
</evidence>
<dbReference type="InterPro" id="IPR039284">
    <property type="entry name" value="CCDC159/163"/>
</dbReference>
<evidence type="ECO:0000256" key="6">
    <source>
        <dbReference type="ARBA" id="ARBA00023136"/>
    </source>
</evidence>
<dbReference type="Proteomes" id="UP000052978">
    <property type="component" value="Unassembled WGS sequence"/>
</dbReference>
<evidence type="ECO:0000259" key="15">
    <source>
        <dbReference type="SMART" id="SM00014"/>
    </source>
</evidence>
<keyword evidence="4 14" id="KW-0812">Transmembrane</keyword>
<keyword evidence="6 14" id="KW-0472">Membrane</keyword>
<evidence type="ECO:0000256" key="3">
    <source>
        <dbReference type="ARBA" id="ARBA00022553"/>
    </source>
</evidence>
<dbReference type="FunFam" id="1.20.144.10:FF:000006">
    <property type="entry name" value="Phospholipid phosphatase-related protein type 2 isoform X1"/>
    <property type="match status" value="1"/>
</dbReference>
<feature type="coiled-coil region" evidence="12">
    <location>
        <begin position="125"/>
        <end position="156"/>
    </location>
</feature>
<feature type="transmembrane region" description="Helical" evidence="14">
    <location>
        <begin position="231"/>
        <end position="253"/>
    </location>
</feature>
<feature type="transmembrane region" description="Helical" evidence="14">
    <location>
        <begin position="548"/>
        <end position="570"/>
    </location>
</feature>
<dbReference type="PANTHER" id="PTHR34533:SF1">
    <property type="entry name" value="COILED-COIL DOMAIN-CONTAINING PROTEIN 159"/>
    <property type="match status" value="1"/>
</dbReference>
<sequence>MMIPDTQKLLRCELESLKNQLQAQTKAFEFLNHSVTMLEKESCLQQIKIQQLEEVLNPTSQQTEGKKWNMDQGQRELYGALAQGLKGLQKTVRESEEVQKTRTTRYLQLLAQEIRDSKKFLWEELELVREEVTFIYQKLQAQEEEITENLVNIQKVQKTQAKCRKVLTKMKQQGCETTNWLETEEMPSGGNGSWRSDLQKELSDIWSAVHTLQNSFDGFTMSSGIRPKTGSLRAVIVWLLKCVWCVCDCLLWLSLCAVIVAITDGVCGFVVMAVTVIAQAFTMAGGRPQLKRSFSIIPCFVFVESVLLGVVVLLAYRLEFTDTFPVHTQGFFCYDSTYAKPYPGPEAASRAPPALIYALVTAGPTLTILLGELARAFFPAPPSAIPIIGESTIVSGACCRFSPPLRRLVRFLGVYSFGLFTTTIFANAGQVVTGNPTPHFLSVCRPNYTALGCQPPSPDRPGPDRFVTDLGACAGSPNLVAAARRAFPCKDAALCAYAVTYTAMYVTLVFRVKGSRLVKPSLCLALLCPAFLVGVVRVAEYRNHWSDVLAGFLTGAAIATFLVTCVVHNFQSRPPSGRRLSPWESLGQAPTMDSPLEKLSVAQEPEACRPHSTPARLTPSKPQNCARRGHLIPSCASSRAPAMCSSPRVPRPRLRSEPTPLPLPLPLPAPTPSQGPSPSSPGPGGPGGGGGRGRKLLLPTPLLRDLYTLSGLYPSPFHRDNFSPYLFASRDHLL</sequence>
<dbReference type="GO" id="GO:0016020">
    <property type="term" value="C:membrane"/>
    <property type="evidence" value="ECO:0007669"/>
    <property type="project" value="UniProtKB-SubCell"/>
</dbReference>
<evidence type="ECO:0000256" key="14">
    <source>
        <dbReference type="SAM" id="Phobius"/>
    </source>
</evidence>
<accession>S7MMD4</accession>
<feature type="region of interest" description="Disordered" evidence="13">
    <location>
        <begin position="637"/>
        <end position="697"/>
    </location>
</feature>
<comment type="similarity">
    <text evidence="2">Belongs to the PA-phosphatase related phosphoesterase family.</text>
</comment>
<dbReference type="Gene3D" id="1.20.144.10">
    <property type="entry name" value="Phosphatidic acid phosphatase type 2/haloperoxidase"/>
    <property type="match status" value="1"/>
</dbReference>
<keyword evidence="3" id="KW-0597">Phosphoprotein</keyword>